<dbReference type="Pfam" id="PF05231">
    <property type="entry name" value="MASE1"/>
    <property type="match status" value="1"/>
</dbReference>
<dbReference type="SUPFAM" id="SSF141868">
    <property type="entry name" value="EAL domain-like"/>
    <property type="match status" value="1"/>
</dbReference>
<dbReference type="InterPro" id="IPR050706">
    <property type="entry name" value="Cyclic-di-GMP_PDE-like"/>
</dbReference>
<organism evidence="10 11">
    <name type="scientific">Natronospira bacteriovora</name>
    <dbReference type="NCBI Taxonomy" id="3069753"/>
    <lineage>
        <taxon>Bacteria</taxon>
        <taxon>Pseudomonadati</taxon>
        <taxon>Pseudomonadota</taxon>
        <taxon>Gammaproteobacteria</taxon>
        <taxon>Natronospirales</taxon>
        <taxon>Natronospiraceae</taxon>
        <taxon>Natronospira</taxon>
    </lineage>
</organism>
<evidence type="ECO:0000259" key="8">
    <source>
        <dbReference type="PROSITE" id="PS50883"/>
    </source>
</evidence>
<feature type="transmembrane region" description="Helical" evidence="7">
    <location>
        <begin position="20"/>
        <end position="43"/>
    </location>
</feature>
<dbReference type="PANTHER" id="PTHR33121">
    <property type="entry name" value="CYCLIC DI-GMP PHOSPHODIESTERASE PDEF"/>
    <property type="match status" value="1"/>
</dbReference>
<dbReference type="InterPro" id="IPR007895">
    <property type="entry name" value="MASE1"/>
</dbReference>
<dbReference type="EMBL" id="JAVDDT010000012">
    <property type="protein sequence ID" value="MDQ2070876.1"/>
    <property type="molecule type" value="Genomic_DNA"/>
</dbReference>
<evidence type="ECO:0000259" key="9">
    <source>
        <dbReference type="PROSITE" id="PS50887"/>
    </source>
</evidence>
<dbReference type="CDD" id="cd01949">
    <property type="entry name" value="GGDEF"/>
    <property type="match status" value="1"/>
</dbReference>
<comment type="subcellular location">
    <subcellularLocation>
        <location evidence="1">Cell membrane</location>
        <topology evidence="1">Multi-pass membrane protein</topology>
    </subcellularLocation>
</comment>
<feature type="transmembrane region" description="Helical" evidence="7">
    <location>
        <begin position="234"/>
        <end position="254"/>
    </location>
</feature>
<feature type="domain" description="GGDEF" evidence="9">
    <location>
        <begin position="356"/>
        <end position="489"/>
    </location>
</feature>
<feature type="transmembrane region" description="Helical" evidence="7">
    <location>
        <begin position="55"/>
        <end position="76"/>
    </location>
</feature>
<keyword evidence="4 7" id="KW-1133">Transmembrane helix</keyword>
<feature type="region of interest" description="Disordered" evidence="6">
    <location>
        <begin position="740"/>
        <end position="762"/>
    </location>
</feature>
<evidence type="ECO:0000256" key="7">
    <source>
        <dbReference type="SAM" id="Phobius"/>
    </source>
</evidence>
<feature type="transmembrane region" description="Helical" evidence="7">
    <location>
        <begin position="127"/>
        <end position="149"/>
    </location>
</feature>
<dbReference type="InterPro" id="IPR029787">
    <property type="entry name" value="Nucleotide_cyclase"/>
</dbReference>
<protein>
    <submittedName>
        <fullName evidence="10">EAL domain-containing protein</fullName>
    </submittedName>
</protein>
<evidence type="ECO:0000256" key="2">
    <source>
        <dbReference type="ARBA" id="ARBA00022475"/>
    </source>
</evidence>
<evidence type="ECO:0000256" key="1">
    <source>
        <dbReference type="ARBA" id="ARBA00004651"/>
    </source>
</evidence>
<sequence>MSRQALLPGIHWPGPVGRVPLWLFTLTVVAFYLGSAALAIHFIGAGPVATIWPAAAVALAAFLLAGWWMLPVILVADIASAWLNGLPVLPLAVAGNTLGPLLGAIVFRRIVSLSPLPQSLRETARLLFLILPLIAVITTLSGVLAVQLAGRLNDIDSAILMGSWWLGDMLGLVAFAPLFMALGTRICGFTGVLSGRSGAGREETLLVVSGMLVLASVTWLLPDRPALLPALGNDGLQVIPLMLLLFVMTLWSALRLPSLLTYCLLPLAILIALDHGTSNLQTMNDMAITLQWLLLLPALLIMAAATHLIEAGDRERDFFEQRLRYQSAHDPLTGLLNRRAFERRAREGLASARSERETLLAYLDLDQFQTVNDTLGHGVGDEMLAELAKHMGDVLTEEDCLARLGGDEFGLIIDGQWEEDGGERLQTLHRHIEAFRFLRSGRSFSVRASIGVTTLSGDPEDYGRLLGTADVACMKAKEEGRNRILFSTGPDEVHQRLDEMEWLPIIQNALDEGRIQLHSQALVNLNGDYQQKPTIEILCRLFDTAGELLSPARFIPAAERFGLMPELDRQVVQRALEWLASTERPPGRCFINLSATSISQAEFVEELVDAIRDSGVPGQRLGFEITETATIRNYASAHRLIRQLQGLGCVVALDDFGAGMSSFGHLEELAVDFVKIDGRFVRSMSERPMNEAIVRSISEIGRSSGIRTVAECVENAETVAMLRRIGIDYAQGFHFGRPAPLEEVPPREATPAEAPMKPAPSS</sequence>
<dbReference type="RefSeq" id="WP_306729372.1">
    <property type="nucleotide sequence ID" value="NZ_JAVDDT010000012.1"/>
</dbReference>
<evidence type="ECO:0000256" key="3">
    <source>
        <dbReference type="ARBA" id="ARBA00022692"/>
    </source>
</evidence>
<evidence type="ECO:0000256" key="5">
    <source>
        <dbReference type="ARBA" id="ARBA00023136"/>
    </source>
</evidence>
<feature type="transmembrane region" description="Helical" evidence="7">
    <location>
        <begin position="169"/>
        <end position="193"/>
    </location>
</feature>
<gene>
    <name evidence="10" type="ORF">RBH19_13445</name>
</gene>
<dbReference type="Proteomes" id="UP001239019">
    <property type="component" value="Unassembled WGS sequence"/>
</dbReference>
<evidence type="ECO:0000313" key="11">
    <source>
        <dbReference type="Proteomes" id="UP001239019"/>
    </source>
</evidence>
<dbReference type="Pfam" id="PF00563">
    <property type="entry name" value="EAL"/>
    <property type="match status" value="1"/>
</dbReference>
<dbReference type="InterPro" id="IPR035919">
    <property type="entry name" value="EAL_sf"/>
</dbReference>
<dbReference type="SMART" id="SM00052">
    <property type="entry name" value="EAL"/>
    <property type="match status" value="1"/>
</dbReference>
<dbReference type="Gene3D" id="3.20.20.450">
    <property type="entry name" value="EAL domain"/>
    <property type="match status" value="1"/>
</dbReference>
<evidence type="ECO:0000256" key="4">
    <source>
        <dbReference type="ARBA" id="ARBA00022989"/>
    </source>
</evidence>
<feature type="transmembrane region" description="Helical" evidence="7">
    <location>
        <begin position="205"/>
        <end position="222"/>
    </location>
</feature>
<dbReference type="CDD" id="cd01948">
    <property type="entry name" value="EAL"/>
    <property type="match status" value="1"/>
</dbReference>
<keyword evidence="11" id="KW-1185">Reference proteome</keyword>
<dbReference type="PROSITE" id="PS50883">
    <property type="entry name" value="EAL"/>
    <property type="match status" value="1"/>
</dbReference>
<feature type="transmembrane region" description="Helical" evidence="7">
    <location>
        <begin position="289"/>
        <end position="309"/>
    </location>
</feature>
<name>A0ABU0WA14_9GAMM</name>
<keyword evidence="2" id="KW-1003">Cell membrane</keyword>
<proteinExistence type="predicted"/>
<dbReference type="InterPro" id="IPR001633">
    <property type="entry name" value="EAL_dom"/>
</dbReference>
<accession>A0ABU0WA14</accession>
<dbReference type="Gene3D" id="3.30.70.270">
    <property type="match status" value="1"/>
</dbReference>
<keyword evidence="5 7" id="KW-0472">Membrane</keyword>
<dbReference type="Pfam" id="PF00990">
    <property type="entry name" value="GGDEF"/>
    <property type="match status" value="1"/>
</dbReference>
<dbReference type="SMART" id="SM00267">
    <property type="entry name" value="GGDEF"/>
    <property type="match status" value="1"/>
</dbReference>
<evidence type="ECO:0000313" key="10">
    <source>
        <dbReference type="EMBL" id="MDQ2070876.1"/>
    </source>
</evidence>
<feature type="domain" description="EAL" evidence="8">
    <location>
        <begin position="499"/>
        <end position="752"/>
    </location>
</feature>
<dbReference type="InterPro" id="IPR000160">
    <property type="entry name" value="GGDEF_dom"/>
</dbReference>
<comment type="caution">
    <text evidence="10">The sequence shown here is derived from an EMBL/GenBank/DDBJ whole genome shotgun (WGS) entry which is preliminary data.</text>
</comment>
<dbReference type="SUPFAM" id="SSF55073">
    <property type="entry name" value="Nucleotide cyclase"/>
    <property type="match status" value="1"/>
</dbReference>
<dbReference type="NCBIfam" id="TIGR00254">
    <property type="entry name" value="GGDEF"/>
    <property type="match status" value="1"/>
</dbReference>
<evidence type="ECO:0000256" key="6">
    <source>
        <dbReference type="SAM" id="MobiDB-lite"/>
    </source>
</evidence>
<dbReference type="InterPro" id="IPR043128">
    <property type="entry name" value="Rev_trsase/Diguanyl_cyclase"/>
</dbReference>
<reference evidence="10 11" key="1">
    <citation type="submission" date="2023-08" db="EMBL/GenBank/DDBJ databases">
        <title>Whole-genome sequencing of halo(alkali)philic microorganisms from hypersaline lakes.</title>
        <authorList>
            <person name="Sorokin D.Y."/>
            <person name="Abbas B."/>
            <person name="Merkel A.Y."/>
        </authorList>
    </citation>
    <scope>NUCLEOTIDE SEQUENCE [LARGE SCALE GENOMIC DNA]</scope>
    <source>
        <strain evidence="10 11">AB-CW4</strain>
    </source>
</reference>
<keyword evidence="3 7" id="KW-0812">Transmembrane</keyword>
<dbReference type="PANTHER" id="PTHR33121:SF23">
    <property type="entry name" value="CYCLIC DI-GMP PHOSPHODIESTERASE PDEB"/>
    <property type="match status" value="1"/>
</dbReference>
<dbReference type="PROSITE" id="PS50887">
    <property type="entry name" value="GGDEF"/>
    <property type="match status" value="1"/>
</dbReference>
<feature type="transmembrane region" description="Helical" evidence="7">
    <location>
        <begin position="88"/>
        <end position="107"/>
    </location>
</feature>